<protein>
    <submittedName>
        <fullName evidence="2">Uncharacterized protein</fullName>
    </submittedName>
</protein>
<accession>A0A9W6PZS7</accession>
<feature type="region of interest" description="Disordered" evidence="1">
    <location>
        <begin position="51"/>
        <end position="78"/>
    </location>
</feature>
<dbReference type="AlphaFoldDB" id="A0A9W6PZS7"/>
<dbReference type="Proteomes" id="UP001165124">
    <property type="component" value="Unassembled WGS sequence"/>
</dbReference>
<dbReference type="EMBL" id="BSRZ01000011">
    <property type="protein sequence ID" value="GLW65931.1"/>
    <property type="molecule type" value="Genomic_DNA"/>
</dbReference>
<proteinExistence type="predicted"/>
<gene>
    <name evidence="2" type="ORF">Arub01_41750</name>
</gene>
<organism evidence="2 3">
    <name type="scientific">Actinomadura rubrobrunea</name>
    <dbReference type="NCBI Taxonomy" id="115335"/>
    <lineage>
        <taxon>Bacteria</taxon>
        <taxon>Bacillati</taxon>
        <taxon>Actinomycetota</taxon>
        <taxon>Actinomycetes</taxon>
        <taxon>Streptosporangiales</taxon>
        <taxon>Thermomonosporaceae</taxon>
        <taxon>Actinomadura</taxon>
    </lineage>
</organism>
<reference evidence="2" key="1">
    <citation type="submission" date="2023-02" db="EMBL/GenBank/DDBJ databases">
        <title>Actinomadura rubrobrunea NBRC 14622.</title>
        <authorList>
            <person name="Ichikawa N."/>
            <person name="Sato H."/>
            <person name="Tonouchi N."/>
        </authorList>
    </citation>
    <scope>NUCLEOTIDE SEQUENCE</scope>
    <source>
        <strain evidence="2">NBRC 14622</strain>
    </source>
</reference>
<keyword evidence="3" id="KW-1185">Reference proteome</keyword>
<evidence type="ECO:0000313" key="2">
    <source>
        <dbReference type="EMBL" id="GLW65931.1"/>
    </source>
</evidence>
<evidence type="ECO:0000313" key="3">
    <source>
        <dbReference type="Proteomes" id="UP001165124"/>
    </source>
</evidence>
<sequence>MNTHETTAITRELWGLLVAALDGDDESIADDALEALISAAPRRWHADIQDSKSAADRWRAARPTLLPDSGSGSGPRSV</sequence>
<evidence type="ECO:0000256" key="1">
    <source>
        <dbReference type="SAM" id="MobiDB-lite"/>
    </source>
</evidence>
<comment type="caution">
    <text evidence="2">The sequence shown here is derived from an EMBL/GenBank/DDBJ whole genome shotgun (WGS) entry which is preliminary data.</text>
</comment>
<name>A0A9W6PZS7_9ACTN</name>